<name>A0AAE3LQG6_9BACT</name>
<proteinExistence type="predicted"/>
<dbReference type="Proteomes" id="UP001209317">
    <property type="component" value="Unassembled WGS sequence"/>
</dbReference>
<protein>
    <submittedName>
        <fullName evidence="1">Uncharacterized protein</fullName>
    </submittedName>
</protein>
<keyword evidence="2" id="KW-1185">Reference proteome</keyword>
<dbReference type="RefSeq" id="WP_263037971.1">
    <property type="nucleotide sequence ID" value="NZ_JAOTPL010000010.1"/>
</dbReference>
<comment type="caution">
    <text evidence="1">The sequence shown here is derived from an EMBL/GenBank/DDBJ whole genome shotgun (WGS) entry which is preliminary data.</text>
</comment>
<reference evidence="1" key="1">
    <citation type="submission" date="2022-10" db="EMBL/GenBank/DDBJ databases">
        <authorList>
            <person name="Kim H.S."/>
            <person name="Kim J.-S."/>
            <person name="Suh M.K."/>
            <person name="Eom M.K."/>
            <person name="Lee J.-S."/>
        </authorList>
    </citation>
    <scope>NUCLEOTIDE SEQUENCE</scope>
    <source>
        <strain evidence="1">LIP-5</strain>
    </source>
</reference>
<dbReference type="EMBL" id="JAOTPL010000010">
    <property type="protein sequence ID" value="MCU7694485.1"/>
    <property type="molecule type" value="Genomic_DNA"/>
</dbReference>
<sequence>MLQKFSYDLSDSDNMQEATAANKKREAEIARVIDDALSKFKDEFQAKNITYETRFLQGEAELEIFGIDKDSDLGLLVENSIIGISTLIGASEH</sequence>
<evidence type="ECO:0000313" key="1">
    <source>
        <dbReference type="EMBL" id="MCU7694485.1"/>
    </source>
</evidence>
<accession>A0AAE3LQG6</accession>
<organism evidence="1 2">
    <name type="scientific">Haoranjiania flava</name>
    <dbReference type="NCBI Taxonomy" id="1856322"/>
    <lineage>
        <taxon>Bacteria</taxon>
        <taxon>Pseudomonadati</taxon>
        <taxon>Bacteroidota</taxon>
        <taxon>Chitinophagia</taxon>
        <taxon>Chitinophagales</taxon>
        <taxon>Chitinophagaceae</taxon>
        <taxon>Haoranjiania</taxon>
    </lineage>
</organism>
<evidence type="ECO:0000313" key="2">
    <source>
        <dbReference type="Proteomes" id="UP001209317"/>
    </source>
</evidence>
<dbReference type="AlphaFoldDB" id="A0AAE3LQG6"/>
<gene>
    <name evidence="1" type="ORF">OD355_08150</name>
</gene>